<dbReference type="PANTHER" id="PTHR43213">
    <property type="entry name" value="BIFUNCTIONAL DTTP/UTP PYROPHOSPHATASE/METHYLTRANSFERASE PROTEIN-RELATED"/>
    <property type="match status" value="1"/>
</dbReference>
<dbReference type="EC" id="3.6.1.9" evidence="5"/>
<sequence length="202" mass="21704">MKTPGDLGDLGDLILASTSSARRALMDGLGLPYHTEAPGVDEDVPSTLSAEEAVRSLAARKARAVHARHPEAWVIGADQLVEVGHGVLGKPQDRDAARGQLQRLLGHTHAIHTGVCLVGPGGHFAEAVETTRLTFFPVPPEELERYLDTGEWEGCAGSYRVEGQGQALLAKLEGDRTNVQGLPMLSVVRLLRQAGFMFFPRP</sequence>
<dbReference type="OrthoDB" id="9807767at2"/>
<dbReference type="HAMAP" id="MF_00528">
    <property type="entry name" value="Maf"/>
    <property type="match status" value="1"/>
</dbReference>
<keyword evidence="3 5" id="KW-0378">Hydrolase</keyword>
<evidence type="ECO:0000313" key="6">
    <source>
        <dbReference type="EMBL" id="RKH37683.1"/>
    </source>
</evidence>
<organism evidence="6 7">
    <name type="scientific">Corallococcus sicarius</name>
    <dbReference type="NCBI Taxonomy" id="2316726"/>
    <lineage>
        <taxon>Bacteria</taxon>
        <taxon>Pseudomonadati</taxon>
        <taxon>Myxococcota</taxon>
        <taxon>Myxococcia</taxon>
        <taxon>Myxococcales</taxon>
        <taxon>Cystobacterineae</taxon>
        <taxon>Myxococcaceae</taxon>
        <taxon>Corallococcus</taxon>
    </lineage>
</organism>
<evidence type="ECO:0000256" key="3">
    <source>
        <dbReference type="ARBA" id="ARBA00022801"/>
    </source>
</evidence>
<dbReference type="SUPFAM" id="SSF52972">
    <property type="entry name" value="ITPase-like"/>
    <property type="match status" value="1"/>
</dbReference>
<keyword evidence="4 5" id="KW-0546">Nucleotide metabolism</keyword>
<dbReference type="AlphaFoldDB" id="A0A3A8N0V6"/>
<evidence type="ECO:0000256" key="5">
    <source>
        <dbReference type="HAMAP-Rule" id="MF_00528"/>
    </source>
</evidence>
<dbReference type="Gene3D" id="3.90.950.10">
    <property type="match status" value="1"/>
</dbReference>
<dbReference type="PANTHER" id="PTHR43213:SF10">
    <property type="entry name" value="7-METHYL-GTP PYROPHOSPHATASE"/>
    <property type="match status" value="1"/>
</dbReference>
<dbReference type="NCBIfam" id="TIGR00172">
    <property type="entry name" value="maf"/>
    <property type="match status" value="1"/>
</dbReference>
<dbReference type="Pfam" id="PF02545">
    <property type="entry name" value="Maf"/>
    <property type="match status" value="1"/>
</dbReference>
<feature type="active site" description="Proton acceptor" evidence="5">
    <location>
        <position position="78"/>
    </location>
</feature>
<dbReference type="EMBL" id="RAWG01000227">
    <property type="protein sequence ID" value="RKH37683.1"/>
    <property type="molecule type" value="Genomic_DNA"/>
</dbReference>
<comment type="caution">
    <text evidence="6">The sequence shown here is derived from an EMBL/GenBank/DDBJ whole genome shotgun (WGS) entry which is preliminary data.</text>
</comment>
<dbReference type="PIRSF" id="PIRSF006305">
    <property type="entry name" value="Maf"/>
    <property type="match status" value="1"/>
</dbReference>
<dbReference type="InterPro" id="IPR029001">
    <property type="entry name" value="ITPase-like_fam"/>
</dbReference>
<comment type="similarity">
    <text evidence="5">Belongs to the Maf family.</text>
</comment>
<dbReference type="CDD" id="cd00555">
    <property type="entry name" value="Maf"/>
    <property type="match status" value="1"/>
</dbReference>
<keyword evidence="7" id="KW-1185">Reference proteome</keyword>
<keyword evidence="2 5" id="KW-0963">Cytoplasm</keyword>
<dbReference type="RefSeq" id="WP_120628449.1">
    <property type="nucleotide sequence ID" value="NZ_RAWG01000227.1"/>
</dbReference>
<evidence type="ECO:0000313" key="7">
    <source>
        <dbReference type="Proteomes" id="UP000273405"/>
    </source>
</evidence>
<dbReference type="InterPro" id="IPR003697">
    <property type="entry name" value="Maf-like"/>
</dbReference>
<dbReference type="GO" id="GO:0005737">
    <property type="term" value="C:cytoplasm"/>
    <property type="evidence" value="ECO:0007669"/>
    <property type="project" value="UniProtKB-SubCell"/>
</dbReference>
<evidence type="ECO:0000256" key="4">
    <source>
        <dbReference type="ARBA" id="ARBA00023080"/>
    </source>
</evidence>
<protein>
    <recommendedName>
        <fullName evidence="5">Nucleoside triphosphate pyrophosphatase</fullName>
        <ecNumber evidence="5">3.6.1.9</ecNumber>
    </recommendedName>
    <alternativeName>
        <fullName evidence="5">Nucleotide pyrophosphatase</fullName>
        <shortName evidence="5">Nucleotide PPase</shortName>
    </alternativeName>
</protein>
<comment type="catalytic activity">
    <reaction evidence="5">
        <text>a 2'-deoxyribonucleoside 5'-triphosphate + H2O = a 2'-deoxyribonucleoside 5'-phosphate + diphosphate + H(+)</text>
        <dbReference type="Rhea" id="RHEA:44644"/>
        <dbReference type="ChEBI" id="CHEBI:15377"/>
        <dbReference type="ChEBI" id="CHEBI:15378"/>
        <dbReference type="ChEBI" id="CHEBI:33019"/>
        <dbReference type="ChEBI" id="CHEBI:61560"/>
        <dbReference type="ChEBI" id="CHEBI:65317"/>
        <dbReference type="EC" id="3.6.1.9"/>
    </reaction>
</comment>
<comment type="caution">
    <text evidence="5">Lacks conserved residue(s) required for the propagation of feature annotation.</text>
</comment>
<name>A0A3A8N0V6_9BACT</name>
<dbReference type="GO" id="GO:0009117">
    <property type="term" value="P:nucleotide metabolic process"/>
    <property type="evidence" value="ECO:0007669"/>
    <property type="project" value="UniProtKB-KW"/>
</dbReference>
<reference evidence="7" key="1">
    <citation type="submission" date="2018-09" db="EMBL/GenBank/DDBJ databases">
        <authorList>
            <person name="Livingstone P.G."/>
            <person name="Whitworth D.E."/>
        </authorList>
    </citation>
    <scope>NUCLEOTIDE SEQUENCE [LARGE SCALE GENOMIC DNA]</scope>
    <source>
        <strain evidence="7">CA040B</strain>
    </source>
</reference>
<proteinExistence type="inferred from homology"/>
<comment type="cofactor">
    <cofactor evidence="5">
        <name>a divalent metal cation</name>
        <dbReference type="ChEBI" id="CHEBI:60240"/>
    </cofactor>
</comment>
<accession>A0A3A8N0V6</accession>
<dbReference type="GO" id="GO:0047429">
    <property type="term" value="F:nucleoside triphosphate diphosphatase activity"/>
    <property type="evidence" value="ECO:0007669"/>
    <property type="project" value="UniProtKB-EC"/>
</dbReference>
<dbReference type="Proteomes" id="UP000273405">
    <property type="component" value="Unassembled WGS sequence"/>
</dbReference>
<comment type="function">
    <text evidence="5">Nucleoside triphosphate pyrophosphatase. May have a dual role in cell division arrest and in preventing the incorporation of modified nucleotides into cellular nucleic acids.</text>
</comment>
<evidence type="ECO:0000256" key="1">
    <source>
        <dbReference type="ARBA" id="ARBA00004496"/>
    </source>
</evidence>
<evidence type="ECO:0000256" key="2">
    <source>
        <dbReference type="ARBA" id="ARBA00022490"/>
    </source>
</evidence>
<comment type="subcellular location">
    <subcellularLocation>
        <location evidence="1 5">Cytoplasm</location>
    </subcellularLocation>
</comment>
<gene>
    <name evidence="6" type="primary">maf</name>
    <name evidence="6" type="ORF">D7X12_28690</name>
</gene>
<comment type="catalytic activity">
    <reaction evidence="5">
        <text>a ribonucleoside 5'-triphosphate + H2O = a ribonucleoside 5'-phosphate + diphosphate + H(+)</text>
        <dbReference type="Rhea" id="RHEA:23996"/>
        <dbReference type="ChEBI" id="CHEBI:15377"/>
        <dbReference type="ChEBI" id="CHEBI:15378"/>
        <dbReference type="ChEBI" id="CHEBI:33019"/>
        <dbReference type="ChEBI" id="CHEBI:58043"/>
        <dbReference type="ChEBI" id="CHEBI:61557"/>
        <dbReference type="EC" id="3.6.1.9"/>
    </reaction>
</comment>